<evidence type="ECO:0000313" key="7">
    <source>
        <dbReference type="Proteomes" id="UP001589608"/>
    </source>
</evidence>
<dbReference type="Proteomes" id="UP001589608">
    <property type="component" value="Unassembled WGS sequence"/>
</dbReference>
<dbReference type="Gene3D" id="3.30.2350.10">
    <property type="entry name" value="Pseudouridine synthase"/>
    <property type="match status" value="1"/>
</dbReference>
<reference evidence="6 7" key="1">
    <citation type="submission" date="2024-09" db="EMBL/GenBank/DDBJ databases">
        <authorList>
            <person name="Sun Q."/>
            <person name="Mori K."/>
        </authorList>
    </citation>
    <scope>NUCLEOTIDE SEQUENCE [LARGE SCALE GENOMIC DNA]</scope>
    <source>
        <strain evidence="6 7">JCM 3307</strain>
    </source>
</reference>
<organism evidence="6 7">
    <name type="scientific">Dactylosporangium vinaceum</name>
    <dbReference type="NCBI Taxonomy" id="53362"/>
    <lineage>
        <taxon>Bacteria</taxon>
        <taxon>Bacillati</taxon>
        <taxon>Actinomycetota</taxon>
        <taxon>Actinomycetes</taxon>
        <taxon>Micromonosporales</taxon>
        <taxon>Micromonosporaceae</taxon>
        <taxon>Dactylosporangium</taxon>
    </lineage>
</organism>
<dbReference type="PANTHER" id="PTHR21600:SF87">
    <property type="entry name" value="RNA PSEUDOURIDYLATE SYNTHASE DOMAIN-CONTAINING PROTEIN 1"/>
    <property type="match status" value="1"/>
</dbReference>
<comment type="similarity">
    <text evidence="2">Belongs to the pseudouridine synthase RluA family.</text>
</comment>
<dbReference type="InterPro" id="IPR006145">
    <property type="entry name" value="PsdUridine_synth_RsuA/RluA"/>
</dbReference>
<dbReference type="InterPro" id="IPR006224">
    <property type="entry name" value="PsdUridine_synth_RluA-like_CS"/>
</dbReference>
<evidence type="ECO:0000256" key="2">
    <source>
        <dbReference type="ARBA" id="ARBA00010876"/>
    </source>
</evidence>
<keyword evidence="7" id="KW-1185">Reference proteome</keyword>
<dbReference type="SUPFAM" id="SSF55120">
    <property type="entry name" value="Pseudouridine synthase"/>
    <property type="match status" value="1"/>
</dbReference>
<protein>
    <recommendedName>
        <fullName evidence="3">RNA pseudouridylate synthase</fullName>
    </recommendedName>
    <alternativeName>
        <fullName evidence="4">RNA-uridine isomerase</fullName>
    </alternativeName>
</protein>
<evidence type="ECO:0000256" key="1">
    <source>
        <dbReference type="ARBA" id="ARBA00000073"/>
    </source>
</evidence>
<proteinExistence type="inferred from homology"/>
<feature type="domain" description="Pseudouridine synthase RsuA/RluA-like" evidence="5">
    <location>
        <begin position="16"/>
        <end position="178"/>
    </location>
</feature>
<dbReference type="GO" id="GO:0016853">
    <property type="term" value="F:isomerase activity"/>
    <property type="evidence" value="ECO:0007669"/>
    <property type="project" value="UniProtKB-KW"/>
</dbReference>
<dbReference type="PROSITE" id="PS01129">
    <property type="entry name" value="PSI_RLU"/>
    <property type="match status" value="1"/>
</dbReference>
<dbReference type="EMBL" id="JBHMCA010000023">
    <property type="protein sequence ID" value="MFB9443870.1"/>
    <property type="molecule type" value="Genomic_DNA"/>
</dbReference>
<comment type="caution">
    <text evidence="6">The sequence shown here is derived from an EMBL/GenBank/DDBJ whole genome shotgun (WGS) entry which is preliminary data.</text>
</comment>
<dbReference type="PANTHER" id="PTHR21600">
    <property type="entry name" value="MITOCHONDRIAL RNA PSEUDOURIDINE SYNTHASE"/>
    <property type="match status" value="1"/>
</dbReference>
<evidence type="ECO:0000259" key="5">
    <source>
        <dbReference type="Pfam" id="PF00849"/>
    </source>
</evidence>
<evidence type="ECO:0000313" key="6">
    <source>
        <dbReference type="EMBL" id="MFB9443870.1"/>
    </source>
</evidence>
<dbReference type="Pfam" id="PF00849">
    <property type="entry name" value="PseudoU_synth_2"/>
    <property type="match status" value="1"/>
</dbReference>
<name>A0ABV5M4T5_9ACTN</name>
<comment type="catalytic activity">
    <reaction evidence="1">
        <text>a uridine in RNA = a pseudouridine in RNA</text>
        <dbReference type="Rhea" id="RHEA:48348"/>
        <dbReference type="Rhea" id="RHEA-COMP:12068"/>
        <dbReference type="Rhea" id="RHEA-COMP:12069"/>
        <dbReference type="ChEBI" id="CHEBI:65314"/>
        <dbReference type="ChEBI" id="CHEBI:65315"/>
    </reaction>
</comment>
<evidence type="ECO:0000256" key="4">
    <source>
        <dbReference type="ARBA" id="ARBA00033164"/>
    </source>
</evidence>
<accession>A0ABV5M4T5</accession>
<sequence length="226" mass="25116">MWADFREHVILEDEAILVLNKPPGISVMGERHESDLVRLAADAGEELFPAHRIDKVTSGVILFAKNLPAHGALTRQFNKRTVEKSYLAVVSPGGLPETGHIDLPLSVGRKNRVRIAAPRETITETGGRWGVPASAVFDTVSTYPSQTSFTVRTQTPDRALLEAHPHTGRRHQIRVHLAWIGHPIVGDPLFEKHPEGRTYLHSWRLTFDHAGTRVTVEAPMPADFAR</sequence>
<dbReference type="InterPro" id="IPR020103">
    <property type="entry name" value="PsdUridine_synth_cat_dom_sf"/>
</dbReference>
<gene>
    <name evidence="6" type="ORF">ACFFTR_12335</name>
</gene>
<dbReference type="RefSeq" id="WP_223099223.1">
    <property type="nucleotide sequence ID" value="NZ_CP061913.1"/>
</dbReference>
<dbReference type="CDD" id="cd02869">
    <property type="entry name" value="PseudoU_synth_RluA_like"/>
    <property type="match status" value="1"/>
</dbReference>
<evidence type="ECO:0000256" key="3">
    <source>
        <dbReference type="ARBA" id="ARBA00031870"/>
    </source>
</evidence>
<dbReference type="InterPro" id="IPR050188">
    <property type="entry name" value="RluA_PseudoU_synthase"/>
</dbReference>
<keyword evidence="6" id="KW-0413">Isomerase</keyword>